<evidence type="ECO:0000256" key="1">
    <source>
        <dbReference type="SAM" id="Phobius"/>
    </source>
</evidence>
<organism evidence="2 3">
    <name type="scientific">Parvicella tangerina</name>
    <dbReference type="NCBI Taxonomy" id="2829795"/>
    <lineage>
        <taxon>Bacteria</taxon>
        <taxon>Pseudomonadati</taxon>
        <taxon>Bacteroidota</taxon>
        <taxon>Flavobacteriia</taxon>
        <taxon>Flavobacteriales</taxon>
        <taxon>Parvicellaceae</taxon>
        <taxon>Parvicella</taxon>
    </lineage>
</organism>
<name>A0A916JJJ7_9FLAO</name>
<keyword evidence="1" id="KW-1133">Transmembrane helix</keyword>
<keyword evidence="3" id="KW-1185">Reference proteome</keyword>
<feature type="transmembrane region" description="Helical" evidence="1">
    <location>
        <begin position="14"/>
        <end position="35"/>
    </location>
</feature>
<reference evidence="2" key="1">
    <citation type="submission" date="2021-04" db="EMBL/GenBank/DDBJ databases">
        <authorList>
            <person name="Rodrigo-Torres L."/>
            <person name="Arahal R. D."/>
            <person name="Lucena T."/>
        </authorList>
    </citation>
    <scope>NUCLEOTIDE SEQUENCE</scope>
    <source>
        <strain evidence="2">AS29M-1</strain>
    </source>
</reference>
<dbReference type="EMBL" id="OU015584">
    <property type="protein sequence ID" value="CAG5076860.1"/>
    <property type="molecule type" value="Genomic_DNA"/>
</dbReference>
<protein>
    <submittedName>
        <fullName evidence="2">Uncharacterized protein</fullName>
    </submittedName>
</protein>
<accession>A0A916JJJ7</accession>
<dbReference type="Proteomes" id="UP000683507">
    <property type="component" value="Chromosome"/>
</dbReference>
<evidence type="ECO:0000313" key="2">
    <source>
        <dbReference type="EMBL" id="CAG5076860.1"/>
    </source>
</evidence>
<keyword evidence="1" id="KW-0472">Membrane</keyword>
<keyword evidence="1" id="KW-0812">Transmembrane</keyword>
<dbReference type="RefSeq" id="WP_258540465.1">
    <property type="nucleotide sequence ID" value="NZ_OU015584.1"/>
</dbReference>
<evidence type="ECO:0000313" key="3">
    <source>
        <dbReference type="Proteomes" id="UP000683507"/>
    </source>
</evidence>
<gene>
    <name evidence="2" type="ORF">CRYO30217_00224</name>
</gene>
<proteinExistence type="predicted"/>
<dbReference type="AlphaFoldDB" id="A0A916JJJ7"/>
<sequence length="139" mass="15966">MLRELWFSGTWGRILANVIVGVSAVVALYLLYIAYRKLVAAYGRGRKKKVTVKYANVFELKPPFAKGTVQFGFELEEPTKVEFNILDKHDNLVVQLHNGELEAGIHPLLFDSTKHPNNIYYYQYVSDVQKVSKKFIIDN</sequence>
<dbReference type="KEGG" id="ptan:CRYO30217_00224"/>